<proteinExistence type="predicted"/>
<dbReference type="Proteomes" id="UP001219525">
    <property type="component" value="Unassembled WGS sequence"/>
</dbReference>
<comment type="caution">
    <text evidence="1">The sequence shown here is derived from an EMBL/GenBank/DDBJ whole genome shotgun (WGS) entry which is preliminary data.</text>
</comment>
<evidence type="ECO:0000313" key="2">
    <source>
        <dbReference type="Proteomes" id="UP001219525"/>
    </source>
</evidence>
<dbReference type="AlphaFoldDB" id="A0AAD6V5B5"/>
<sequence>MPSLMSVHSIRNPGKRVQPIKQRQKVLSHAEKQSRALAAAQNKINSEALHKQVRKANLYNAYVHDLFEKEIAAGGHKTLRELQEEVKARMEDAGVSHVKDLISDEEIVRLRGELKDATELKRVGIRATNKVAAMDSYQTMKNMAEGAMNLFERVGVREDSSLPHCFDSDGALDFCLEVLGFSKVDLLRMFEAWNCVHDRGGHNSNDVNALCKKIVKLIEDSLRKTVKDKNAKMSYKN</sequence>
<dbReference type="EMBL" id="JARJCW010000053">
    <property type="protein sequence ID" value="KAJ7202917.1"/>
    <property type="molecule type" value="Genomic_DNA"/>
</dbReference>
<reference evidence="1" key="1">
    <citation type="submission" date="2023-03" db="EMBL/GenBank/DDBJ databases">
        <title>Massive genome expansion in bonnet fungi (Mycena s.s.) driven by repeated elements and novel gene families across ecological guilds.</title>
        <authorList>
            <consortium name="Lawrence Berkeley National Laboratory"/>
            <person name="Harder C.B."/>
            <person name="Miyauchi S."/>
            <person name="Viragh M."/>
            <person name="Kuo A."/>
            <person name="Thoen E."/>
            <person name="Andreopoulos B."/>
            <person name="Lu D."/>
            <person name="Skrede I."/>
            <person name="Drula E."/>
            <person name="Henrissat B."/>
            <person name="Morin E."/>
            <person name="Kohler A."/>
            <person name="Barry K."/>
            <person name="LaButti K."/>
            <person name="Morin E."/>
            <person name="Salamov A."/>
            <person name="Lipzen A."/>
            <person name="Mereny Z."/>
            <person name="Hegedus B."/>
            <person name="Baldrian P."/>
            <person name="Stursova M."/>
            <person name="Weitz H."/>
            <person name="Taylor A."/>
            <person name="Grigoriev I.V."/>
            <person name="Nagy L.G."/>
            <person name="Martin F."/>
            <person name="Kauserud H."/>
        </authorList>
    </citation>
    <scope>NUCLEOTIDE SEQUENCE</scope>
    <source>
        <strain evidence="1">9144</strain>
    </source>
</reference>
<organism evidence="1 2">
    <name type="scientific">Mycena pura</name>
    <dbReference type="NCBI Taxonomy" id="153505"/>
    <lineage>
        <taxon>Eukaryota</taxon>
        <taxon>Fungi</taxon>
        <taxon>Dikarya</taxon>
        <taxon>Basidiomycota</taxon>
        <taxon>Agaricomycotina</taxon>
        <taxon>Agaricomycetes</taxon>
        <taxon>Agaricomycetidae</taxon>
        <taxon>Agaricales</taxon>
        <taxon>Marasmiineae</taxon>
        <taxon>Mycenaceae</taxon>
        <taxon>Mycena</taxon>
    </lineage>
</organism>
<name>A0AAD6V5B5_9AGAR</name>
<evidence type="ECO:0000313" key="1">
    <source>
        <dbReference type="EMBL" id="KAJ7202917.1"/>
    </source>
</evidence>
<keyword evidence="2" id="KW-1185">Reference proteome</keyword>
<protein>
    <submittedName>
        <fullName evidence="1">Uncharacterized protein</fullName>
    </submittedName>
</protein>
<accession>A0AAD6V5B5</accession>
<gene>
    <name evidence="1" type="ORF">GGX14DRAFT_570599</name>
</gene>